<keyword evidence="9" id="KW-1185">Reference proteome</keyword>
<dbReference type="CDD" id="cd00609">
    <property type="entry name" value="AAT_like"/>
    <property type="match status" value="1"/>
</dbReference>
<dbReference type="STRING" id="1577474.GA0111570_10927"/>
<evidence type="ECO:0000256" key="6">
    <source>
        <dbReference type="ARBA" id="ARBA00022898"/>
    </source>
</evidence>
<comment type="cofactor">
    <cofactor evidence="1">
        <name>pyridoxal 5'-phosphate</name>
        <dbReference type="ChEBI" id="CHEBI:597326"/>
    </cofactor>
</comment>
<dbReference type="InterPro" id="IPR004839">
    <property type="entry name" value="Aminotransferase_I/II_large"/>
</dbReference>
<dbReference type="GO" id="GO:0030170">
    <property type="term" value="F:pyridoxal phosphate binding"/>
    <property type="evidence" value="ECO:0007669"/>
    <property type="project" value="InterPro"/>
</dbReference>
<dbReference type="GO" id="GO:0042802">
    <property type="term" value="F:identical protein binding"/>
    <property type="evidence" value="ECO:0007669"/>
    <property type="project" value="TreeGrafter"/>
</dbReference>
<evidence type="ECO:0000256" key="2">
    <source>
        <dbReference type="ARBA" id="ARBA00007441"/>
    </source>
</evidence>
<dbReference type="Gene3D" id="3.40.640.10">
    <property type="entry name" value="Type I PLP-dependent aspartate aminotransferase-like (Major domain)"/>
    <property type="match status" value="1"/>
</dbReference>
<comment type="subunit">
    <text evidence="3">Homodimer.</text>
</comment>
<dbReference type="InterPro" id="IPR015424">
    <property type="entry name" value="PyrdxlP-dep_Trfase"/>
</dbReference>
<dbReference type="InterPro" id="IPR015421">
    <property type="entry name" value="PyrdxlP-dep_Trfase_major"/>
</dbReference>
<sequence>MSWFSTVEMAPADPILGLTEKFKADTNPDKANLGVGVYQDANGKLPLLPSVAEAERRVASVPQPKPYLPIDGLPAYNQAVKELVFGAGSPVIERVATVQALGGTGALRVGAEFLKSVVPGAKVLLSDPSWENHRALFTAAGYEVESYRYYDAAARDIDFAGMVEDLRSAERGTIVVLHACCHNPTGYDLDDEQWGQVIEAVKERELVAFIDMAYQGFAEGLDEDGRVVRRFADAGLQFVCSTSFSKSFALYGERDGALSIVCADADEAKRVLSQLKPVVRTLYSNPPTHGARLVATVLGDPELRAQWETELGEMRDRIKEMRAALVEGLQAAGITDDVSFITDQVGMFSYSGLTKDQMVRLREEFAVYGTDKGRICVAALNPNNIAHVAKAIAAVW</sequence>
<dbReference type="FunFam" id="3.40.640.10:FF:000015">
    <property type="entry name" value="Aspartate aminotransferase"/>
    <property type="match status" value="1"/>
</dbReference>
<dbReference type="FunFam" id="3.90.1150.10:FF:000001">
    <property type="entry name" value="Aspartate aminotransferase"/>
    <property type="match status" value="1"/>
</dbReference>
<evidence type="ECO:0000256" key="3">
    <source>
        <dbReference type="ARBA" id="ARBA00011738"/>
    </source>
</evidence>
<dbReference type="RefSeq" id="WP_092611966.1">
    <property type="nucleotide sequence ID" value="NZ_FMYF01000009.1"/>
</dbReference>
<evidence type="ECO:0000259" key="7">
    <source>
        <dbReference type="Pfam" id="PF00155"/>
    </source>
</evidence>
<dbReference type="PRINTS" id="PR00799">
    <property type="entry name" value="TRANSAMINASE"/>
</dbReference>
<dbReference type="NCBIfam" id="NF006719">
    <property type="entry name" value="PRK09257.1"/>
    <property type="match status" value="1"/>
</dbReference>
<comment type="similarity">
    <text evidence="2">Belongs to the class-I pyridoxal-phosphate-dependent aminotransferase family.</text>
</comment>
<dbReference type="OrthoDB" id="9766445at2"/>
<dbReference type="GO" id="GO:0005829">
    <property type="term" value="C:cytosol"/>
    <property type="evidence" value="ECO:0007669"/>
    <property type="project" value="TreeGrafter"/>
</dbReference>
<evidence type="ECO:0000256" key="4">
    <source>
        <dbReference type="ARBA" id="ARBA00022576"/>
    </source>
</evidence>
<accession>A0A1G6HDW6</accession>
<keyword evidence="6" id="KW-0663">Pyridoxal phosphate</keyword>
<feature type="domain" description="Aminotransferase class I/classII large" evidence="7">
    <location>
        <begin position="29"/>
        <end position="392"/>
    </location>
</feature>
<dbReference type="InterPro" id="IPR015422">
    <property type="entry name" value="PyrdxlP-dep_Trfase_small"/>
</dbReference>
<dbReference type="EMBL" id="FMYF01000009">
    <property type="protein sequence ID" value="SDB92469.1"/>
    <property type="molecule type" value="Genomic_DNA"/>
</dbReference>
<evidence type="ECO:0000256" key="1">
    <source>
        <dbReference type="ARBA" id="ARBA00001933"/>
    </source>
</evidence>
<gene>
    <name evidence="8" type="ORF">GA0111570_10927</name>
</gene>
<dbReference type="PANTHER" id="PTHR11879">
    <property type="entry name" value="ASPARTATE AMINOTRANSFERASE"/>
    <property type="match status" value="1"/>
</dbReference>
<dbReference type="AlphaFoldDB" id="A0A1G6HDW6"/>
<dbReference type="PANTHER" id="PTHR11879:SF37">
    <property type="entry name" value="AROMATIC-AMINO-ACID AMINOTRANSFERASE"/>
    <property type="match status" value="1"/>
</dbReference>
<dbReference type="Proteomes" id="UP000199086">
    <property type="component" value="Unassembled WGS sequence"/>
</dbReference>
<dbReference type="Gene3D" id="3.90.1150.10">
    <property type="entry name" value="Aspartate Aminotransferase, domain 1"/>
    <property type="match status" value="1"/>
</dbReference>
<name>A0A1G6HDW6_9ACTN</name>
<dbReference type="GO" id="GO:0033585">
    <property type="term" value="P:L-phenylalanine biosynthetic process from chorismate via phenylpyruvate"/>
    <property type="evidence" value="ECO:0007669"/>
    <property type="project" value="TreeGrafter"/>
</dbReference>
<dbReference type="SUPFAM" id="SSF53383">
    <property type="entry name" value="PLP-dependent transferases"/>
    <property type="match status" value="1"/>
</dbReference>
<evidence type="ECO:0000313" key="9">
    <source>
        <dbReference type="Proteomes" id="UP000199086"/>
    </source>
</evidence>
<evidence type="ECO:0000256" key="5">
    <source>
        <dbReference type="ARBA" id="ARBA00022679"/>
    </source>
</evidence>
<proteinExistence type="inferred from homology"/>
<protein>
    <submittedName>
        <fullName evidence="8">Aromatic-amino-acid transaminase</fullName>
    </submittedName>
</protein>
<dbReference type="GO" id="GO:0004838">
    <property type="term" value="F:L-tyrosine-2-oxoglutarate transaminase activity"/>
    <property type="evidence" value="ECO:0007669"/>
    <property type="project" value="TreeGrafter"/>
</dbReference>
<keyword evidence="5" id="KW-0808">Transferase</keyword>
<reference evidence="8 9" key="1">
    <citation type="submission" date="2016-06" db="EMBL/GenBank/DDBJ databases">
        <authorList>
            <person name="Olsen C.W."/>
            <person name="Carey S."/>
            <person name="Hinshaw L."/>
            <person name="Karasin A.I."/>
        </authorList>
    </citation>
    <scope>NUCLEOTIDE SEQUENCE [LARGE SCALE GENOMIC DNA]</scope>
    <source>
        <strain evidence="8 9">LZ-22</strain>
    </source>
</reference>
<dbReference type="InterPro" id="IPR000796">
    <property type="entry name" value="Asp_trans"/>
</dbReference>
<organism evidence="8 9">
    <name type="scientific">Raineyella antarctica</name>
    <dbReference type="NCBI Taxonomy" id="1577474"/>
    <lineage>
        <taxon>Bacteria</taxon>
        <taxon>Bacillati</taxon>
        <taxon>Actinomycetota</taxon>
        <taxon>Actinomycetes</taxon>
        <taxon>Propionibacteriales</taxon>
        <taxon>Propionibacteriaceae</taxon>
        <taxon>Raineyella</taxon>
    </lineage>
</organism>
<evidence type="ECO:0000313" key="8">
    <source>
        <dbReference type="EMBL" id="SDB92469.1"/>
    </source>
</evidence>
<dbReference type="Pfam" id="PF00155">
    <property type="entry name" value="Aminotran_1_2"/>
    <property type="match status" value="1"/>
</dbReference>
<keyword evidence="4" id="KW-0032">Aminotransferase</keyword>